<dbReference type="STRING" id="34027.SAMN05421829_102333"/>
<reference evidence="2" key="1">
    <citation type="submission" date="2017-01" db="EMBL/GenBank/DDBJ databases">
        <authorList>
            <person name="Varghese N."/>
            <person name="Submissions S."/>
        </authorList>
    </citation>
    <scope>NUCLEOTIDE SEQUENCE [LARGE SCALE GENOMIC DNA]</scope>
    <source>
        <strain evidence="2">ATCC 51758</strain>
    </source>
</reference>
<sequence>MITDAFISELNLANYLASRQSGQPPTYLARPTLSGELMTFYCPACRRPHWHGRMTGISHYVAHCADSRAHPAGYYVGLVPEDSAAPARPARVTPVGSVYPKYPAMTV</sequence>
<proteinExistence type="predicted"/>
<dbReference type="Proteomes" id="UP000186819">
    <property type="component" value="Unassembled WGS sequence"/>
</dbReference>
<dbReference type="AlphaFoldDB" id="A0A1N6Q481"/>
<name>A0A1N6Q481_9RHOO</name>
<evidence type="ECO:0000313" key="1">
    <source>
        <dbReference type="EMBL" id="SIQ11269.1"/>
    </source>
</evidence>
<gene>
    <name evidence="1" type="ORF">SAMN05421829_102333</name>
</gene>
<dbReference type="RefSeq" id="WP_139335894.1">
    <property type="nucleotide sequence ID" value="NZ_FTMD01000002.1"/>
</dbReference>
<keyword evidence="2" id="KW-1185">Reference proteome</keyword>
<evidence type="ECO:0000313" key="2">
    <source>
        <dbReference type="Proteomes" id="UP000186819"/>
    </source>
</evidence>
<dbReference type="EMBL" id="FTMD01000002">
    <property type="protein sequence ID" value="SIQ11269.1"/>
    <property type="molecule type" value="Genomic_DNA"/>
</dbReference>
<organism evidence="1 2">
    <name type="scientific">Aromatoleum tolulyticum</name>
    <dbReference type="NCBI Taxonomy" id="34027"/>
    <lineage>
        <taxon>Bacteria</taxon>
        <taxon>Pseudomonadati</taxon>
        <taxon>Pseudomonadota</taxon>
        <taxon>Betaproteobacteria</taxon>
        <taxon>Rhodocyclales</taxon>
        <taxon>Rhodocyclaceae</taxon>
        <taxon>Aromatoleum</taxon>
    </lineage>
</organism>
<protein>
    <submittedName>
        <fullName evidence="1">Uncharacterized protein</fullName>
    </submittedName>
</protein>
<accession>A0A1N6Q481</accession>